<dbReference type="OrthoDB" id="9786029at2"/>
<dbReference type="KEGG" id="dno:DNO_0332"/>
<dbReference type="EMBL" id="CP000513">
    <property type="protein sequence ID" value="ABQ13484.1"/>
    <property type="molecule type" value="Genomic_DNA"/>
</dbReference>
<keyword evidence="1" id="KW-0812">Transmembrane</keyword>
<dbReference type="STRING" id="246195.DNO_0332"/>
<dbReference type="PANTHER" id="PTHR40547">
    <property type="entry name" value="SLL0298 PROTEIN"/>
    <property type="match status" value="1"/>
</dbReference>
<name>A5EW45_DICNV</name>
<dbReference type="eggNOG" id="COG3216">
    <property type="taxonomic scope" value="Bacteria"/>
</dbReference>
<sequence>MKFFFKRILPNADTFRRQRFLQPLLQRMPFAQVWQVNRFTIAGGVAVGAFFGNLPIPAQTFCAAAGAMFLRVNMPIAVIVTFYSNPLTMTPLSYLNYRVGAWVSGISIDPDNLTFTFHKLTKLTGEILLPLFTGSVVLGLLYASISYLVVRFLWWIHVRRNYRWRGYHWLERLKMKRRKNRDL</sequence>
<organism evidence="3 4">
    <name type="scientific">Dichelobacter nodosus (strain VCS1703A)</name>
    <dbReference type="NCBI Taxonomy" id="246195"/>
    <lineage>
        <taxon>Bacteria</taxon>
        <taxon>Pseudomonadati</taxon>
        <taxon>Pseudomonadota</taxon>
        <taxon>Gammaproteobacteria</taxon>
        <taxon>Cardiobacteriales</taxon>
        <taxon>Cardiobacteriaceae</taxon>
        <taxon>Dichelobacter</taxon>
    </lineage>
</organism>
<dbReference type="InterPro" id="IPR018639">
    <property type="entry name" value="DUF2062"/>
</dbReference>
<feature type="transmembrane region" description="Helical" evidence="1">
    <location>
        <begin position="36"/>
        <end position="54"/>
    </location>
</feature>
<dbReference type="RefSeq" id="WP_012030676.1">
    <property type="nucleotide sequence ID" value="NC_009446.1"/>
</dbReference>
<dbReference type="Proteomes" id="UP000000248">
    <property type="component" value="Chromosome"/>
</dbReference>
<keyword evidence="4" id="KW-1185">Reference proteome</keyword>
<evidence type="ECO:0000313" key="3">
    <source>
        <dbReference type="EMBL" id="ABQ13484.1"/>
    </source>
</evidence>
<evidence type="ECO:0000256" key="1">
    <source>
        <dbReference type="SAM" id="Phobius"/>
    </source>
</evidence>
<dbReference type="AlphaFoldDB" id="A5EW45"/>
<gene>
    <name evidence="3" type="ordered locus">DNO_0332</name>
</gene>
<keyword evidence="1" id="KW-0472">Membrane</keyword>
<dbReference type="HOGENOM" id="CLU_102912_3_0_6"/>
<accession>A5EW45</accession>
<evidence type="ECO:0000313" key="4">
    <source>
        <dbReference type="Proteomes" id="UP000000248"/>
    </source>
</evidence>
<protein>
    <submittedName>
        <fullName evidence="3">Conserved hypothetical membrane protein</fullName>
    </submittedName>
</protein>
<feature type="transmembrane region" description="Helical" evidence="1">
    <location>
        <begin position="61"/>
        <end position="83"/>
    </location>
</feature>
<evidence type="ECO:0000259" key="2">
    <source>
        <dbReference type="Pfam" id="PF09835"/>
    </source>
</evidence>
<proteinExistence type="predicted"/>
<feature type="transmembrane region" description="Helical" evidence="1">
    <location>
        <begin position="127"/>
        <end position="154"/>
    </location>
</feature>
<feature type="domain" description="DUF2062" evidence="2">
    <location>
        <begin position="31"/>
        <end position="161"/>
    </location>
</feature>
<reference evidence="3 4" key="1">
    <citation type="journal article" date="2007" name="Nat. Biotechnol.">
        <title>Genome sequence and identification of candidate vaccine antigens from the animal pathogen Dichelobacter nodosus.</title>
        <authorList>
            <person name="Myers G.S."/>
            <person name="Parker D."/>
            <person name="Al-Hasani K."/>
            <person name="Kennan R.M."/>
            <person name="Seemann T."/>
            <person name="Ren Q."/>
            <person name="Badger J.H."/>
            <person name="Selengut J.D."/>
            <person name="Deboy R.T."/>
            <person name="Tettelin H."/>
            <person name="Boyce J.D."/>
            <person name="McCarl V.P."/>
            <person name="Han X."/>
            <person name="Nelson W.C."/>
            <person name="Madupu R."/>
            <person name="Mohamoud Y."/>
            <person name="Holley T."/>
            <person name="Fedorova N."/>
            <person name="Khouri H."/>
            <person name="Bottomley S.P."/>
            <person name="Whittington R.J."/>
            <person name="Adler B."/>
            <person name="Songer J.G."/>
            <person name="Rood J.I."/>
            <person name="Paulsen I.T."/>
        </authorList>
    </citation>
    <scope>NUCLEOTIDE SEQUENCE [LARGE SCALE GENOMIC DNA]</scope>
    <source>
        <strain evidence="3 4">VCS1703A</strain>
    </source>
</reference>
<dbReference type="Pfam" id="PF09835">
    <property type="entry name" value="DUF2062"/>
    <property type="match status" value="1"/>
</dbReference>
<dbReference type="PANTHER" id="PTHR40547:SF1">
    <property type="entry name" value="SLL0298 PROTEIN"/>
    <property type="match status" value="1"/>
</dbReference>
<keyword evidence="1" id="KW-1133">Transmembrane helix</keyword>